<dbReference type="InterPro" id="IPR003010">
    <property type="entry name" value="C-N_Hydrolase"/>
</dbReference>
<dbReference type="Proteomes" id="UP001550348">
    <property type="component" value="Unassembled WGS sequence"/>
</dbReference>
<evidence type="ECO:0000313" key="3">
    <source>
        <dbReference type="EMBL" id="MEU0150931.1"/>
    </source>
</evidence>
<sequence>MRTPLRLAVAQPLCRSHDVAGNAARHAAAVRAAGARVVVFPELSLTGYELDAAPLDPADARLAPLVAACADSDALALAGAPVAGRHIAVLAVDGDGARVAYRKMWLGGAEPRHFRPGSEPAVLEVDGWRLGLAVCKDTGVPAHPEATIARGADAYLAGVLESADDAAVPEERARRIATAHGVWVAVASFAGATGGGYARAAGGSGVWSPAGLAVVRAGTAAGEFVTATLH</sequence>
<evidence type="ECO:0000259" key="2">
    <source>
        <dbReference type="PROSITE" id="PS50263"/>
    </source>
</evidence>
<dbReference type="PANTHER" id="PTHR43674:SF2">
    <property type="entry name" value="BETA-UREIDOPROPIONASE"/>
    <property type="match status" value="1"/>
</dbReference>
<dbReference type="CDD" id="cd07197">
    <property type="entry name" value="nitrilase"/>
    <property type="match status" value="1"/>
</dbReference>
<evidence type="ECO:0000313" key="4">
    <source>
        <dbReference type="Proteomes" id="UP001550348"/>
    </source>
</evidence>
<protein>
    <submittedName>
        <fullName evidence="3">Carbon-nitrogen hydrolase family protein</fullName>
    </submittedName>
</protein>
<dbReference type="PROSITE" id="PS50263">
    <property type="entry name" value="CN_HYDROLASE"/>
    <property type="match status" value="1"/>
</dbReference>
<dbReference type="RefSeq" id="WP_355663089.1">
    <property type="nucleotide sequence ID" value="NZ_JBEXRX010000004.1"/>
</dbReference>
<keyword evidence="1 3" id="KW-0378">Hydrolase</keyword>
<dbReference type="SUPFAM" id="SSF56317">
    <property type="entry name" value="Carbon-nitrogen hydrolase"/>
    <property type="match status" value="1"/>
</dbReference>
<organism evidence="3 4">
    <name type="scientific">Micromonospora fulviviridis</name>
    <dbReference type="NCBI Taxonomy" id="47860"/>
    <lineage>
        <taxon>Bacteria</taxon>
        <taxon>Bacillati</taxon>
        <taxon>Actinomycetota</taxon>
        <taxon>Actinomycetes</taxon>
        <taxon>Micromonosporales</taxon>
        <taxon>Micromonosporaceae</taxon>
        <taxon>Micromonospora</taxon>
    </lineage>
</organism>
<gene>
    <name evidence="3" type="ORF">ABZ071_03200</name>
</gene>
<accession>A0ABV2VDR3</accession>
<proteinExistence type="predicted"/>
<reference evidence="3 4" key="1">
    <citation type="submission" date="2024-06" db="EMBL/GenBank/DDBJ databases">
        <title>The Natural Products Discovery Center: Release of the First 8490 Sequenced Strains for Exploring Actinobacteria Biosynthetic Diversity.</title>
        <authorList>
            <person name="Kalkreuter E."/>
            <person name="Kautsar S.A."/>
            <person name="Yang D."/>
            <person name="Bader C.D."/>
            <person name="Teijaro C.N."/>
            <person name="Fluegel L."/>
            <person name="Davis C.M."/>
            <person name="Simpson J.R."/>
            <person name="Lauterbach L."/>
            <person name="Steele A.D."/>
            <person name="Gui C."/>
            <person name="Meng S."/>
            <person name="Li G."/>
            <person name="Viehrig K."/>
            <person name="Ye F."/>
            <person name="Su P."/>
            <person name="Kiefer A.F."/>
            <person name="Nichols A."/>
            <person name="Cepeda A.J."/>
            <person name="Yan W."/>
            <person name="Fan B."/>
            <person name="Jiang Y."/>
            <person name="Adhikari A."/>
            <person name="Zheng C.-J."/>
            <person name="Schuster L."/>
            <person name="Cowan T.M."/>
            <person name="Smanski M.J."/>
            <person name="Chevrette M.G."/>
            <person name="De Carvalho L.P.S."/>
            <person name="Shen B."/>
        </authorList>
    </citation>
    <scope>NUCLEOTIDE SEQUENCE [LARGE SCALE GENOMIC DNA]</scope>
    <source>
        <strain evidence="3 4">NPDC006286</strain>
    </source>
</reference>
<dbReference type="PANTHER" id="PTHR43674">
    <property type="entry name" value="NITRILASE C965.09-RELATED"/>
    <property type="match status" value="1"/>
</dbReference>
<feature type="domain" description="CN hydrolase" evidence="2">
    <location>
        <begin position="5"/>
        <end position="230"/>
    </location>
</feature>
<dbReference type="Pfam" id="PF00795">
    <property type="entry name" value="CN_hydrolase"/>
    <property type="match status" value="1"/>
</dbReference>
<comment type="caution">
    <text evidence="3">The sequence shown here is derived from an EMBL/GenBank/DDBJ whole genome shotgun (WGS) entry which is preliminary data.</text>
</comment>
<dbReference type="EMBL" id="JBEXRX010000004">
    <property type="protein sequence ID" value="MEU0150931.1"/>
    <property type="molecule type" value="Genomic_DNA"/>
</dbReference>
<dbReference type="GO" id="GO:0016787">
    <property type="term" value="F:hydrolase activity"/>
    <property type="evidence" value="ECO:0007669"/>
    <property type="project" value="UniProtKB-KW"/>
</dbReference>
<evidence type="ECO:0000256" key="1">
    <source>
        <dbReference type="ARBA" id="ARBA00022801"/>
    </source>
</evidence>
<keyword evidence="4" id="KW-1185">Reference proteome</keyword>
<dbReference type="InterPro" id="IPR036526">
    <property type="entry name" value="C-N_Hydrolase_sf"/>
</dbReference>
<dbReference type="Gene3D" id="3.60.110.10">
    <property type="entry name" value="Carbon-nitrogen hydrolase"/>
    <property type="match status" value="1"/>
</dbReference>
<dbReference type="InterPro" id="IPR050345">
    <property type="entry name" value="Aliph_Amidase/BUP"/>
</dbReference>
<name>A0ABV2VDR3_9ACTN</name>